<proteinExistence type="inferred from homology"/>
<dbReference type="GO" id="GO:0006261">
    <property type="term" value="P:DNA-templated DNA replication"/>
    <property type="evidence" value="ECO:0007669"/>
    <property type="project" value="InterPro"/>
</dbReference>
<dbReference type="EMBL" id="LR796771">
    <property type="protein sequence ID" value="CAB4165320.1"/>
    <property type="molecule type" value="Genomic_DNA"/>
</dbReference>
<dbReference type="PROSITE" id="PS00447">
    <property type="entry name" value="DNA_POLYMERASE_A"/>
    <property type="match status" value="1"/>
</dbReference>
<dbReference type="Pfam" id="PF01612">
    <property type="entry name" value="DNA_pol_A_exo1"/>
    <property type="match status" value="1"/>
</dbReference>
<protein>
    <recommendedName>
        <fullName evidence="3">DNA polymerase</fullName>
        <ecNumber evidence="2">2.7.7.7</ecNumber>
    </recommendedName>
</protein>
<evidence type="ECO:0000259" key="11">
    <source>
        <dbReference type="SMART" id="SM00482"/>
    </source>
</evidence>
<dbReference type="InterPro" id="IPR036397">
    <property type="entry name" value="RNaseH_sf"/>
</dbReference>
<reference evidence="12" key="1">
    <citation type="submission" date="2020-04" db="EMBL/GenBank/DDBJ databases">
        <authorList>
            <person name="Chiriac C."/>
            <person name="Salcher M."/>
            <person name="Ghai R."/>
            <person name="Kavagutti S V."/>
        </authorList>
    </citation>
    <scope>NUCLEOTIDE SEQUENCE</scope>
</reference>
<evidence type="ECO:0000256" key="3">
    <source>
        <dbReference type="ARBA" id="ARBA00015749"/>
    </source>
</evidence>
<keyword evidence="5" id="KW-0548">Nucleotidyltransferase</keyword>
<dbReference type="Gene3D" id="3.30.70.370">
    <property type="match status" value="1"/>
</dbReference>
<organism evidence="12">
    <name type="scientific">uncultured Caudovirales phage</name>
    <dbReference type="NCBI Taxonomy" id="2100421"/>
    <lineage>
        <taxon>Viruses</taxon>
        <taxon>Duplodnaviria</taxon>
        <taxon>Heunggongvirae</taxon>
        <taxon>Uroviricota</taxon>
        <taxon>Caudoviricetes</taxon>
        <taxon>Peduoviridae</taxon>
        <taxon>Maltschvirus</taxon>
        <taxon>Maltschvirus maltsch</taxon>
    </lineage>
</organism>
<dbReference type="GO" id="GO:0006302">
    <property type="term" value="P:double-strand break repair"/>
    <property type="evidence" value="ECO:0007669"/>
    <property type="project" value="TreeGrafter"/>
</dbReference>
<dbReference type="InterPro" id="IPR043502">
    <property type="entry name" value="DNA/RNA_pol_sf"/>
</dbReference>
<dbReference type="PRINTS" id="PR00868">
    <property type="entry name" value="DNAPOLI"/>
</dbReference>
<evidence type="ECO:0000256" key="5">
    <source>
        <dbReference type="ARBA" id="ARBA00022695"/>
    </source>
</evidence>
<dbReference type="PANTHER" id="PTHR10133:SF27">
    <property type="entry name" value="DNA POLYMERASE NU"/>
    <property type="match status" value="1"/>
</dbReference>
<dbReference type="InterPro" id="IPR002562">
    <property type="entry name" value="3'-5'_exonuclease_dom"/>
</dbReference>
<keyword evidence="8" id="KW-1194">Viral DNA replication</keyword>
<dbReference type="InterPro" id="IPR001098">
    <property type="entry name" value="DNA-dir_DNA_pol_A_palm_dom"/>
</dbReference>
<comment type="catalytic activity">
    <reaction evidence="10">
        <text>DNA(n) + a 2'-deoxyribonucleoside 5'-triphosphate = DNA(n+1) + diphosphate</text>
        <dbReference type="Rhea" id="RHEA:22508"/>
        <dbReference type="Rhea" id="RHEA-COMP:17339"/>
        <dbReference type="Rhea" id="RHEA-COMP:17340"/>
        <dbReference type="ChEBI" id="CHEBI:33019"/>
        <dbReference type="ChEBI" id="CHEBI:61560"/>
        <dbReference type="ChEBI" id="CHEBI:173112"/>
        <dbReference type="EC" id="2.7.7.7"/>
    </reaction>
</comment>
<dbReference type="PANTHER" id="PTHR10133">
    <property type="entry name" value="DNA POLYMERASE I"/>
    <property type="match status" value="1"/>
</dbReference>
<keyword evidence="12" id="KW-0378">Hydrolase</keyword>
<dbReference type="Gene3D" id="1.10.150.20">
    <property type="entry name" value="5' to 3' exonuclease, C-terminal subdomain"/>
    <property type="match status" value="1"/>
</dbReference>
<gene>
    <name evidence="12" type="ORF">UFOVP820_33</name>
</gene>
<evidence type="ECO:0000256" key="7">
    <source>
        <dbReference type="ARBA" id="ARBA00022932"/>
    </source>
</evidence>
<evidence type="ECO:0000256" key="9">
    <source>
        <dbReference type="ARBA" id="ARBA00023125"/>
    </source>
</evidence>
<keyword evidence="12" id="KW-0540">Nuclease</keyword>
<evidence type="ECO:0000256" key="8">
    <source>
        <dbReference type="ARBA" id="ARBA00023109"/>
    </source>
</evidence>
<name>A0A6J5P071_9CAUD</name>
<dbReference type="Pfam" id="PF00476">
    <property type="entry name" value="DNA_pol_A"/>
    <property type="match status" value="1"/>
</dbReference>
<keyword evidence="6" id="KW-0235">DNA replication</keyword>
<evidence type="ECO:0000256" key="1">
    <source>
        <dbReference type="ARBA" id="ARBA00007705"/>
    </source>
</evidence>
<evidence type="ECO:0000313" key="12">
    <source>
        <dbReference type="EMBL" id="CAB4165320.1"/>
    </source>
</evidence>
<evidence type="ECO:0000256" key="2">
    <source>
        <dbReference type="ARBA" id="ARBA00012417"/>
    </source>
</evidence>
<dbReference type="InterPro" id="IPR019760">
    <property type="entry name" value="DNA-dir_DNA_pol_A_CS"/>
</dbReference>
<keyword evidence="7" id="KW-0239">DNA-directed DNA polymerase</keyword>
<dbReference type="InterPro" id="IPR012337">
    <property type="entry name" value="RNaseH-like_sf"/>
</dbReference>
<dbReference type="GO" id="GO:0039693">
    <property type="term" value="P:viral DNA genome replication"/>
    <property type="evidence" value="ECO:0007669"/>
    <property type="project" value="UniProtKB-KW"/>
</dbReference>
<keyword evidence="4" id="KW-0808">Transferase</keyword>
<evidence type="ECO:0000256" key="4">
    <source>
        <dbReference type="ARBA" id="ARBA00022679"/>
    </source>
</evidence>
<feature type="domain" description="DNA-directed DNA polymerase family A palm" evidence="11">
    <location>
        <begin position="396"/>
        <end position="603"/>
    </location>
</feature>
<dbReference type="Gene3D" id="3.30.420.10">
    <property type="entry name" value="Ribonuclease H-like superfamily/Ribonuclease H"/>
    <property type="match status" value="1"/>
</dbReference>
<dbReference type="InterPro" id="IPR002298">
    <property type="entry name" value="DNA_polymerase_A"/>
</dbReference>
<dbReference type="EC" id="2.7.7.7" evidence="2"/>
<dbReference type="GO" id="GO:0003887">
    <property type="term" value="F:DNA-directed DNA polymerase activity"/>
    <property type="evidence" value="ECO:0007669"/>
    <property type="project" value="UniProtKB-KW"/>
</dbReference>
<dbReference type="SUPFAM" id="SSF56672">
    <property type="entry name" value="DNA/RNA polymerases"/>
    <property type="match status" value="1"/>
</dbReference>
<comment type="similarity">
    <text evidence="1">Belongs to the DNA polymerase type-A family.</text>
</comment>
<dbReference type="SUPFAM" id="SSF53098">
    <property type="entry name" value="Ribonuclease H-like"/>
    <property type="match status" value="1"/>
</dbReference>
<evidence type="ECO:0000256" key="10">
    <source>
        <dbReference type="ARBA" id="ARBA00049244"/>
    </source>
</evidence>
<dbReference type="GO" id="GO:0008408">
    <property type="term" value="F:3'-5' exonuclease activity"/>
    <property type="evidence" value="ECO:0007669"/>
    <property type="project" value="InterPro"/>
</dbReference>
<accession>A0A6J5P071</accession>
<keyword evidence="9" id="KW-0238">DNA-binding</keyword>
<dbReference type="SMART" id="SM00482">
    <property type="entry name" value="POLAc"/>
    <property type="match status" value="1"/>
</dbReference>
<dbReference type="GO" id="GO:0003677">
    <property type="term" value="F:DNA binding"/>
    <property type="evidence" value="ECO:0007669"/>
    <property type="project" value="UniProtKB-KW"/>
</dbReference>
<evidence type="ECO:0000256" key="6">
    <source>
        <dbReference type="ARBA" id="ARBA00022705"/>
    </source>
</evidence>
<keyword evidence="12" id="KW-0269">Exonuclease</keyword>
<sequence>MNRFDAIGLWWSDFPVVREKGQRVKQVRAMPVPDTGWTCCTDLPNLASAKVLGLDTETKDLELLTRGPGAVRGAAHAVGVSVAVEDRAWYFPLRHEFPGQQNMDPEKVFRWLNDLLGRKIPVVGANLLYDLEVLRAEGVRLPAGDVYDVQYAEPLIDESARSYSLDALSKKYLGHGKETPLLYQWCADSFGGEPTGAQRANIWRAPPSLVGPYAEADAILPVRILAQQRKIMAEENITDVFKMECALIPLLLEMRFRGVRVDVKKAEEVLAWLRGKAKECQEAVPAVDVWSSDSIAKYFDKAGIEYPRTDAGNPSFTRDWLAACSHPGAEFILGVRTFEKAANPFVESYILENHVNGRIHCQFNPLRSDSYGTVSGRFSSSNPNLQNIPARDKVIGPMLRSLFIPEEGCRWRRGDYSQVEYRLLMHYAVGMGADEMRKRYVTDPTTDFHQMTIDLTAQKTGVHLDRKPAKNLNFGLVYGMGKEKLTHSLGVAPDLAIRLYDAYFEAMPCVKSTYQSAQRLAHRRGYIKTVLGRRRRFKDDAGTHKALNACLQGSAADVMKKAMLECWRAGIYDVTGIPHITVHDELDGSDDGSPQVLEAYREAKRIMETCVPLRVPLLVDESVGLNWGDCQ</sequence>